<name>A0A3N4GLP1_9ACTN</name>
<dbReference type="RefSeq" id="WP_123928794.1">
    <property type="nucleotide sequence ID" value="NZ_JBPSDP010000005.1"/>
</dbReference>
<dbReference type="InterPro" id="IPR007527">
    <property type="entry name" value="Znf_SWIM"/>
</dbReference>
<evidence type="ECO:0000256" key="1">
    <source>
        <dbReference type="PROSITE-ProRule" id="PRU00325"/>
    </source>
</evidence>
<keyword evidence="5" id="KW-1185">Reference proteome</keyword>
<protein>
    <recommendedName>
        <fullName evidence="3">SWIM-type domain-containing protein</fullName>
    </recommendedName>
</protein>
<proteinExistence type="predicted"/>
<accession>A0A3N4GLP1</accession>
<dbReference type="PANTHER" id="PTHR38133:SF1">
    <property type="entry name" value="SLR1429 PROTEIN"/>
    <property type="match status" value="1"/>
</dbReference>
<keyword evidence="1" id="KW-0862">Zinc</keyword>
<dbReference type="OrthoDB" id="188274at2"/>
<evidence type="ECO:0000256" key="2">
    <source>
        <dbReference type="SAM" id="MobiDB-lite"/>
    </source>
</evidence>
<feature type="compositionally biased region" description="Low complexity" evidence="2">
    <location>
        <begin position="182"/>
        <end position="193"/>
    </location>
</feature>
<organism evidence="4 5">
    <name type="scientific">Gordonia oryzae</name>
    <dbReference type="NCBI Taxonomy" id="2487349"/>
    <lineage>
        <taxon>Bacteria</taxon>
        <taxon>Bacillati</taxon>
        <taxon>Actinomycetota</taxon>
        <taxon>Actinomycetes</taxon>
        <taxon>Mycobacteriales</taxon>
        <taxon>Gordoniaceae</taxon>
        <taxon>Gordonia</taxon>
    </lineage>
</organism>
<gene>
    <name evidence="4" type="ORF">EF294_09805</name>
</gene>
<sequence length="267" mass="28520">MSARRGTVPVRGYALTPWSRALVDVAEGRFTGDGTDAAVDSRKITQARRYFRDRHVHRLRIDAGRVTSSVEGSQLEPFEVTIEIRTVDTATVATLLRAADAVTEVMSLSRGEQPRTVGELVLPTESADIVGACTCPDDSGRCIHILSTLYEVAVEIDRRPTTLLSVMGTSLPDLLDAIEELAPAPDSSPSGDSGRIGDENDSAPPRIDFYGTGATAPPLPSPPRMNPLTDLDATALRTALRASGVAPGDIAEAVDELGDLYDRIIEP</sequence>
<evidence type="ECO:0000313" key="4">
    <source>
        <dbReference type="EMBL" id="RPA62287.1"/>
    </source>
</evidence>
<comment type="caution">
    <text evidence="4">The sequence shown here is derived from an EMBL/GenBank/DDBJ whole genome shotgun (WGS) entry which is preliminary data.</text>
</comment>
<dbReference type="EMBL" id="RKMH01000006">
    <property type="protein sequence ID" value="RPA62287.1"/>
    <property type="molecule type" value="Genomic_DNA"/>
</dbReference>
<dbReference type="AlphaFoldDB" id="A0A3N4GLP1"/>
<feature type="domain" description="SWIM-type" evidence="3">
    <location>
        <begin position="118"/>
        <end position="153"/>
    </location>
</feature>
<keyword evidence="1" id="KW-0863">Zinc-finger</keyword>
<feature type="region of interest" description="Disordered" evidence="2">
    <location>
        <begin position="182"/>
        <end position="223"/>
    </location>
</feature>
<dbReference type="GO" id="GO:0008270">
    <property type="term" value="F:zinc ion binding"/>
    <property type="evidence" value="ECO:0007669"/>
    <property type="project" value="UniProtKB-KW"/>
</dbReference>
<dbReference type="PANTHER" id="PTHR38133">
    <property type="entry name" value="SLR1429 PROTEIN"/>
    <property type="match status" value="1"/>
</dbReference>
<dbReference type="Proteomes" id="UP000267536">
    <property type="component" value="Unassembled WGS sequence"/>
</dbReference>
<reference evidence="4 5" key="1">
    <citation type="submission" date="2018-11" db="EMBL/GenBank/DDBJ databases">
        <title>Draft genome sequence of Gordonia sp. RS15-1S isolated from rice stems.</title>
        <authorList>
            <person name="Muangham S."/>
        </authorList>
    </citation>
    <scope>NUCLEOTIDE SEQUENCE [LARGE SCALE GENOMIC DNA]</scope>
    <source>
        <strain evidence="4 5">RS15-1S</strain>
    </source>
</reference>
<keyword evidence="1" id="KW-0479">Metal-binding</keyword>
<dbReference type="PROSITE" id="PS50966">
    <property type="entry name" value="ZF_SWIM"/>
    <property type="match status" value="1"/>
</dbReference>
<evidence type="ECO:0000259" key="3">
    <source>
        <dbReference type="PROSITE" id="PS50966"/>
    </source>
</evidence>
<evidence type="ECO:0000313" key="5">
    <source>
        <dbReference type="Proteomes" id="UP000267536"/>
    </source>
</evidence>